<dbReference type="Proteomes" id="UP000079169">
    <property type="component" value="Unplaced"/>
</dbReference>
<reference evidence="2" key="1">
    <citation type="submission" date="2025-08" db="UniProtKB">
        <authorList>
            <consortium name="RefSeq"/>
        </authorList>
    </citation>
    <scope>IDENTIFICATION</scope>
</reference>
<dbReference type="KEGG" id="dci:113470563"/>
<organism evidence="1 2">
    <name type="scientific">Diaphorina citri</name>
    <name type="common">Asian citrus psyllid</name>
    <dbReference type="NCBI Taxonomy" id="121845"/>
    <lineage>
        <taxon>Eukaryota</taxon>
        <taxon>Metazoa</taxon>
        <taxon>Ecdysozoa</taxon>
        <taxon>Arthropoda</taxon>
        <taxon>Hexapoda</taxon>
        <taxon>Insecta</taxon>
        <taxon>Pterygota</taxon>
        <taxon>Neoptera</taxon>
        <taxon>Paraneoptera</taxon>
        <taxon>Hemiptera</taxon>
        <taxon>Sternorrhyncha</taxon>
        <taxon>Psylloidea</taxon>
        <taxon>Psyllidae</taxon>
        <taxon>Diaphorininae</taxon>
        <taxon>Diaphorina</taxon>
    </lineage>
</organism>
<dbReference type="AlphaFoldDB" id="A0A3Q0JDW7"/>
<dbReference type="RefSeq" id="XP_026684900.1">
    <property type="nucleotide sequence ID" value="XM_026829099.1"/>
</dbReference>
<protein>
    <submittedName>
        <fullName evidence="2">Uncharacterized protein LOC113470563</fullName>
    </submittedName>
</protein>
<keyword evidence="1" id="KW-1185">Reference proteome</keyword>
<accession>A0A3Q0JDW7</accession>
<name>A0A3Q0JDW7_DIACI</name>
<proteinExistence type="predicted"/>
<dbReference type="PaxDb" id="121845-A0A3Q0JDW7"/>
<evidence type="ECO:0000313" key="2">
    <source>
        <dbReference type="RefSeq" id="XP_026684900.1"/>
    </source>
</evidence>
<dbReference type="GeneID" id="113470563"/>
<evidence type="ECO:0000313" key="1">
    <source>
        <dbReference type="Proteomes" id="UP000079169"/>
    </source>
</evidence>
<sequence length="266" mass="30501">MDVINDEFVFPSCNLSRNEYFLRTYFKEVSQTDDELSMNKRQYVRYNLDEYVQGDKVIELKYGGIGSNGRVLNMFNNSDKRIWISICLSAADAEDARIRSEKIKPDQVRELQIYAKMWHKLGDKVEGGARIVQIFGEMATFKDIKNMMSSDTDVTDMCVGEFLCNVSLMTEMHYRMFVRLLFRKLVSARRTIESINERKDDDNNCVVCHALQGKCMSYIGVINLGTRQLKGTFVVSGSDHICSEEDCERVTRKVSGVSSKATSVDF</sequence>
<gene>
    <name evidence="2" type="primary">LOC113470563</name>
</gene>